<proteinExistence type="inferred from homology"/>
<feature type="binding site" evidence="2">
    <location>
        <position position="75"/>
    </location>
    <ligand>
        <name>substrate</name>
    </ligand>
</feature>
<feature type="active site" description="Proton acceptor" evidence="2">
    <location>
        <position position="72"/>
    </location>
</feature>
<accession>A0A6N6VUY0</accession>
<dbReference type="FunFam" id="3.40.1180.10:FF:000001">
    <property type="entry name" value="(2E,6E)-farnesyl-diphosphate-specific ditrans,polycis-undecaprenyl-diphosphate synthase"/>
    <property type="match status" value="1"/>
</dbReference>
<feature type="binding site" evidence="2">
    <location>
        <begin position="25"/>
        <end position="28"/>
    </location>
    <ligand>
        <name>substrate</name>
    </ligand>
</feature>
<dbReference type="OrthoDB" id="5290569at2"/>
<dbReference type="Proteomes" id="UP000437748">
    <property type="component" value="Unassembled WGS sequence"/>
</dbReference>
<dbReference type="GO" id="GO:0016094">
    <property type="term" value="P:polyprenol biosynthetic process"/>
    <property type="evidence" value="ECO:0007669"/>
    <property type="project" value="TreeGrafter"/>
</dbReference>
<comment type="caution">
    <text evidence="3">The sequence shown here is derived from an EMBL/GenBank/DDBJ whole genome shotgun (WGS) entry which is preliminary data.</text>
</comment>
<feature type="binding site" evidence="2">
    <location>
        <position position="41"/>
    </location>
    <ligand>
        <name>substrate</name>
    </ligand>
</feature>
<feature type="binding site" evidence="2">
    <location>
        <position position="73"/>
    </location>
    <ligand>
        <name>substrate</name>
    </ligand>
</feature>
<keyword evidence="2" id="KW-0479">Metal-binding</keyword>
<dbReference type="EMBL" id="WFLM01000001">
    <property type="protein sequence ID" value="KAB8040390.1"/>
    <property type="molecule type" value="Genomic_DNA"/>
</dbReference>
<dbReference type="AlphaFoldDB" id="A0A6N6VUY0"/>
<evidence type="ECO:0000256" key="2">
    <source>
        <dbReference type="HAMAP-Rule" id="MF_01139"/>
    </source>
</evidence>
<sequence length="261" mass="30545">MNIYCDKSKLNPLKLPRHIGIVMDGNGRWASKKHLPRIAGHRKGVERVQEITEFCGNIGIEALTLFAFSDENWRRPEEEVGGIMGLLRWYIRKEHKRITENNVRFRVIGDRRKLSSDIIELISALEKDTYHNTGMHLCVALSYGSHGEILRAVRKIVEKVKENLIYPDDIDEQIFESCLDTQGLPPLDMFIRTSGEYRVSNFLLWQLAYAELFFNEVLWPDFDTEKLIELLKQYSLRERRFGMTPEQVSLKQNESAIYLKR</sequence>
<feature type="binding site" evidence="2">
    <location>
        <position position="37"/>
    </location>
    <ligand>
        <name>substrate</name>
    </ligand>
</feature>
<comment type="cofactor">
    <cofactor evidence="2">
        <name>Mg(2+)</name>
        <dbReference type="ChEBI" id="CHEBI:18420"/>
    </cofactor>
    <text evidence="2">Binds 2 magnesium ions per subunit.</text>
</comment>
<feature type="binding site" evidence="2">
    <location>
        <position position="29"/>
    </location>
    <ligand>
        <name>substrate</name>
    </ligand>
</feature>
<dbReference type="GO" id="GO:0045547">
    <property type="term" value="F:ditrans,polycis-polyprenyl diphosphate synthase [(2E,6E)-farnesyl diphosphate specific] activity"/>
    <property type="evidence" value="ECO:0007669"/>
    <property type="project" value="TreeGrafter"/>
</dbReference>
<feature type="binding site" evidence="2">
    <location>
        <begin position="69"/>
        <end position="71"/>
    </location>
    <ligand>
        <name>substrate</name>
    </ligand>
</feature>
<keyword evidence="4" id="KW-1185">Reference proteome</keyword>
<dbReference type="InterPro" id="IPR001441">
    <property type="entry name" value="UPP_synth-like"/>
</dbReference>
<dbReference type="GO" id="GO:0000287">
    <property type="term" value="F:magnesium ion binding"/>
    <property type="evidence" value="ECO:0007669"/>
    <property type="project" value="UniProtKB-UniRule"/>
</dbReference>
<name>A0A6N6VUY0_9BACT</name>
<dbReference type="Gene3D" id="3.40.1180.10">
    <property type="entry name" value="Decaprenyl diphosphate synthase-like"/>
    <property type="match status" value="1"/>
</dbReference>
<comment type="subunit">
    <text evidence="2">Homodimer.</text>
</comment>
<dbReference type="NCBIfam" id="TIGR00055">
    <property type="entry name" value="uppS"/>
    <property type="match status" value="1"/>
</dbReference>
<dbReference type="InterPro" id="IPR036424">
    <property type="entry name" value="UPP_synth-like_sf"/>
</dbReference>
<feature type="binding site" evidence="2">
    <location>
        <position position="211"/>
    </location>
    <ligand>
        <name>Mg(2+)</name>
        <dbReference type="ChEBI" id="CHEBI:18420"/>
    </ligand>
</feature>
<keyword evidence="1 2" id="KW-0808">Transferase</keyword>
<dbReference type="Pfam" id="PF01255">
    <property type="entry name" value="Prenyltransf"/>
    <property type="match status" value="1"/>
</dbReference>
<dbReference type="CDD" id="cd00475">
    <property type="entry name" value="Cis_IPPS"/>
    <property type="match status" value="1"/>
</dbReference>
<evidence type="ECO:0000313" key="4">
    <source>
        <dbReference type="Proteomes" id="UP000437748"/>
    </source>
</evidence>
<dbReference type="EC" id="2.5.1.-" evidence="2"/>
<feature type="binding site" evidence="2">
    <location>
        <begin position="198"/>
        <end position="200"/>
    </location>
    <ligand>
        <name>substrate</name>
    </ligand>
</feature>
<comment type="function">
    <text evidence="2">Catalyzes the condensation of isopentenyl diphosphate (IPP) with allylic pyrophosphates generating different type of terpenoids.</text>
</comment>
<evidence type="ECO:0000256" key="1">
    <source>
        <dbReference type="ARBA" id="ARBA00022679"/>
    </source>
</evidence>
<feature type="active site" evidence="2">
    <location>
        <position position="24"/>
    </location>
</feature>
<dbReference type="PROSITE" id="PS01066">
    <property type="entry name" value="UPP_SYNTHASE"/>
    <property type="match status" value="1"/>
</dbReference>
<dbReference type="InterPro" id="IPR018520">
    <property type="entry name" value="UPP_synth-like_CS"/>
</dbReference>
<dbReference type="PANTHER" id="PTHR10291:SF0">
    <property type="entry name" value="DEHYDRODOLICHYL DIPHOSPHATE SYNTHASE 2"/>
    <property type="match status" value="1"/>
</dbReference>
<dbReference type="SUPFAM" id="SSF64005">
    <property type="entry name" value="Undecaprenyl diphosphate synthase"/>
    <property type="match status" value="1"/>
</dbReference>
<dbReference type="HAMAP" id="MF_01139">
    <property type="entry name" value="ISPT"/>
    <property type="match status" value="1"/>
</dbReference>
<comment type="similarity">
    <text evidence="2">Belongs to the UPP synthase family.</text>
</comment>
<protein>
    <recommendedName>
        <fullName evidence="2">Isoprenyl transferase</fullName>
        <ecNumber evidence="2">2.5.1.-</ecNumber>
    </recommendedName>
</protein>
<feature type="binding site" evidence="2">
    <location>
        <position position="24"/>
    </location>
    <ligand>
        <name>Mg(2+)</name>
        <dbReference type="ChEBI" id="CHEBI:18420"/>
    </ligand>
</feature>
<reference evidence="3 4" key="1">
    <citation type="submission" date="2019-10" db="EMBL/GenBank/DDBJ databases">
        <title>New species of Slilvanegrellaceae.</title>
        <authorList>
            <person name="Pitt A."/>
            <person name="Hahn M.W."/>
        </authorList>
    </citation>
    <scope>NUCLEOTIDE SEQUENCE [LARGE SCALE GENOMIC DNA]</scope>
    <source>
        <strain evidence="3 4">SP-Ram-0.45-NSY-1</strain>
    </source>
</reference>
<evidence type="ECO:0000313" key="3">
    <source>
        <dbReference type="EMBL" id="KAB8040390.1"/>
    </source>
</evidence>
<dbReference type="PANTHER" id="PTHR10291">
    <property type="entry name" value="DEHYDRODOLICHYL DIPHOSPHATE SYNTHASE FAMILY MEMBER"/>
    <property type="match status" value="1"/>
</dbReference>
<keyword evidence="2" id="KW-0460">Magnesium</keyword>
<gene>
    <name evidence="3" type="ORF">GCL60_00300</name>
</gene>
<dbReference type="NCBIfam" id="NF011405">
    <property type="entry name" value="PRK14830.1"/>
    <property type="match status" value="1"/>
</dbReference>
<dbReference type="RefSeq" id="WP_153417904.1">
    <property type="nucleotide sequence ID" value="NZ_WFLM01000001.1"/>
</dbReference>
<feature type="binding site" evidence="2">
    <location>
        <position position="192"/>
    </location>
    <ligand>
        <name>substrate</name>
    </ligand>
</feature>
<organism evidence="3 4">
    <name type="scientific">Silvanigrella paludirubra</name>
    <dbReference type="NCBI Taxonomy" id="2499159"/>
    <lineage>
        <taxon>Bacteria</taxon>
        <taxon>Pseudomonadati</taxon>
        <taxon>Bdellovibrionota</taxon>
        <taxon>Oligoflexia</taxon>
        <taxon>Silvanigrellales</taxon>
        <taxon>Silvanigrellaceae</taxon>
        <taxon>Silvanigrella</taxon>
    </lineage>
</organism>